<dbReference type="Pfam" id="PF00990">
    <property type="entry name" value="GGDEF"/>
    <property type="match status" value="1"/>
</dbReference>
<keyword evidence="4" id="KW-0812">Transmembrane</keyword>
<feature type="transmembrane region" description="Helical" evidence="4">
    <location>
        <begin position="310"/>
        <end position="329"/>
    </location>
</feature>
<feature type="region of interest" description="Disordered" evidence="3">
    <location>
        <begin position="199"/>
        <end position="218"/>
    </location>
</feature>
<name>A0A7R6STW0_9GAMM</name>
<keyword evidence="2" id="KW-0973">c-di-GMP</keyword>
<evidence type="ECO:0000256" key="1">
    <source>
        <dbReference type="ARBA" id="ARBA00012282"/>
    </source>
</evidence>
<evidence type="ECO:0000256" key="4">
    <source>
        <dbReference type="SAM" id="Phobius"/>
    </source>
</evidence>
<dbReference type="InterPro" id="IPR029787">
    <property type="entry name" value="Nucleotide_cyclase"/>
</dbReference>
<dbReference type="AlphaFoldDB" id="A0A7R6STW0"/>
<dbReference type="Gene3D" id="3.20.20.450">
    <property type="entry name" value="EAL domain"/>
    <property type="match status" value="1"/>
</dbReference>
<gene>
    <name evidence="7" type="ORF">AMJAP_2473</name>
</gene>
<sequence>MKLLIESHRPQLYASLLVLLLILLNTGLNSSRIFERLDLMTYDLMYPFHAGEMSDEVVIVAVDNNSIEQLGRWPWSRREHARLVDRLTEMDAAAIGIDILFTEPQRDDPGADQAFAIALHQSNRVVLAAAPGIQQDGMITELLPLPELAINAAGIGHVDTELDKDGLCRRVFLYGGINDAHWPALALAMLQTAGKDPSLSLPSDFQENHPTDSNQSESWVRQKSMFIPFAARDQKPTIISWIDLVNGSVPGQLIRNKYILVGATATGLGDVLATPAAQDHERMPGVEVNAHILNALIQGKAIYSLTRTQHFLLSSALILISSVVILLLLPLRISLLSSAVMIGAALITTLTLLSFYQLWFSPVSTVITIAAIWPVWTMWQLNLNTSLRKKLLTQLQYQAQHHRATGMPNSGMLEDRLNQLTLKKAANQITGLMIIHFEWPGSASTTLGRPIGDLLLQSIGERLRSEVSENDFIAHLNGDDFAVLITQTNDKESIEDTAVALLKQLQQPIEVNGESLLLSPQIGVSVWSGDDNEDNQLLRNAYTAMFKSRIDDSEHLCIYSADIGQQLKIRSQLEQALIHALERDEFEIYYQPQILANSGQIIGTEALLRWNNPQLGSVSPEEFIPVAEHVGLIRPIGEWVMNNACKQLKAWQDEGLPPLRLAVNVSPLQFIDPDLGNAVKRIIQKTGIKPEDLELEITEGSLMWDMETAIKMMNQIKQQGIILAIDDFGTGYSSLSNLRHFPLDRLKIDKSFTQEIGTSSGSTEITLTILTIGKRLGMSVIAEGIETQEQATFLRNNGCDEFQGFMYSHPLPADKMTQLLRDGATIGINLKSAECESV</sequence>
<dbReference type="SUPFAM" id="SSF55073">
    <property type="entry name" value="Nucleotide cyclase"/>
    <property type="match status" value="1"/>
</dbReference>
<organism evidence="7 8">
    <name type="scientific">Amphritea japonica ATCC BAA-1530</name>
    <dbReference type="NCBI Taxonomy" id="1278309"/>
    <lineage>
        <taxon>Bacteria</taxon>
        <taxon>Pseudomonadati</taxon>
        <taxon>Pseudomonadota</taxon>
        <taxon>Gammaproteobacteria</taxon>
        <taxon>Oceanospirillales</taxon>
        <taxon>Oceanospirillaceae</taxon>
        <taxon>Amphritea</taxon>
    </lineage>
</organism>
<dbReference type="CDD" id="cd01948">
    <property type="entry name" value="EAL"/>
    <property type="match status" value="1"/>
</dbReference>
<keyword evidence="4" id="KW-0472">Membrane</keyword>
<dbReference type="Pfam" id="PF00563">
    <property type="entry name" value="EAL"/>
    <property type="match status" value="1"/>
</dbReference>
<reference evidence="7 8" key="1">
    <citation type="journal article" date="2008" name="Int. J. Syst. Evol. Microbiol.">
        <title>Amphritea japonica sp. nov. and Amphritea balenae sp. nov., isolated from the sediment adjacent to sperm whale carcasses off Kagoshima, Japan.</title>
        <authorList>
            <person name="Miyazaki M."/>
            <person name="Nogi Y."/>
            <person name="Fujiwara Y."/>
            <person name="Kawato M."/>
            <person name="Nagahama T."/>
            <person name="Kubokawa K."/>
            <person name="Horikoshi K."/>
        </authorList>
    </citation>
    <scope>NUCLEOTIDE SEQUENCE [LARGE SCALE GENOMIC DNA]</scope>
    <source>
        <strain evidence="7 8">ATCC BAA-1530</strain>
    </source>
</reference>
<dbReference type="InterPro" id="IPR007890">
    <property type="entry name" value="CHASE2"/>
</dbReference>
<dbReference type="GO" id="GO:0071111">
    <property type="term" value="F:cyclic-guanylate-specific phosphodiesterase activity"/>
    <property type="evidence" value="ECO:0007669"/>
    <property type="project" value="UniProtKB-EC"/>
</dbReference>
<feature type="domain" description="GGDEF" evidence="6">
    <location>
        <begin position="428"/>
        <end position="561"/>
    </location>
</feature>
<evidence type="ECO:0000313" key="7">
    <source>
        <dbReference type="EMBL" id="BBB27062.1"/>
    </source>
</evidence>
<dbReference type="KEGG" id="ajp:AMJAP_2473"/>
<dbReference type="PROSITE" id="PS50887">
    <property type="entry name" value="GGDEF"/>
    <property type="match status" value="1"/>
</dbReference>
<evidence type="ECO:0000259" key="6">
    <source>
        <dbReference type="PROSITE" id="PS50887"/>
    </source>
</evidence>
<dbReference type="Gene3D" id="3.30.70.270">
    <property type="match status" value="1"/>
</dbReference>
<evidence type="ECO:0000256" key="3">
    <source>
        <dbReference type="SAM" id="MobiDB-lite"/>
    </source>
</evidence>
<dbReference type="InterPro" id="IPR001633">
    <property type="entry name" value="EAL_dom"/>
</dbReference>
<feature type="transmembrane region" description="Helical" evidence="4">
    <location>
        <begin position="363"/>
        <end position="381"/>
    </location>
</feature>
<evidence type="ECO:0000259" key="5">
    <source>
        <dbReference type="PROSITE" id="PS50883"/>
    </source>
</evidence>
<dbReference type="SMART" id="SM00267">
    <property type="entry name" value="GGDEF"/>
    <property type="match status" value="1"/>
</dbReference>
<dbReference type="NCBIfam" id="TIGR00254">
    <property type="entry name" value="GGDEF"/>
    <property type="match status" value="1"/>
</dbReference>
<dbReference type="SUPFAM" id="SSF141868">
    <property type="entry name" value="EAL domain-like"/>
    <property type="match status" value="1"/>
</dbReference>
<dbReference type="RefSeq" id="WP_019620134.1">
    <property type="nucleotide sequence ID" value="NZ_AP014545.1"/>
</dbReference>
<dbReference type="FunFam" id="3.20.20.450:FF:000001">
    <property type="entry name" value="Cyclic di-GMP phosphodiesterase yahA"/>
    <property type="match status" value="1"/>
</dbReference>
<dbReference type="SMART" id="SM01080">
    <property type="entry name" value="CHASE2"/>
    <property type="match status" value="1"/>
</dbReference>
<dbReference type="CDD" id="cd01949">
    <property type="entry name" value="GGDEF"/>
    <property type="match status" value="1"/>
</dbReference>
<dbReference type="InterPro" id="IPR043128">
    <property type="entry name" value="Rev_trsase/Diguanyl_cyclase"/>
</dbReference>
<dbReference type="InterPro" id="IPR035919">
    <property type="entry name" value="EAL_sf"/>
</dbReference>
<feature type="transmembrane region" description="Helical" evidence="4">
    <location>
        <begin position="12"/>
        <end position="30"/>
    </location>
</feature>
<evidence type="ECO:0000313" key="8">
    <source>
        <dbReference type="Proteomes" id="UP000595663"/>
    </source>
</evidence>
<feature type="transmembrane region" description="Helical" evidence="4">
    <location>
        <begin position="335"/>
        <end position="356"/>
    </location>
</feature>
<accession>A0A7R6STW0</accession>
<dbReference type="PANTHER" id="PTHR33121:SF70">
    <property type="entry name" value="SIGNALING PROTEIN YKOW"/>
    <property type="match status" value="1"/>
</dbReference>
<proteinExistence type="predicted"/>
<keyword evidence="8" id="KW-1185">Reference proteome</keyword>
<dbReference type="Proteomes" id="UP000595663">
    <property type="component" value="Chromosome"/>
</dbReference>
<dbReference type="EC" id="3.1.4.52" evidence="1"/>
<protein>
    <recommendedName>
        <fullName evidence="1">cyclic-guanylate-specific phosphodiesterase</fullName>
        <ecNumber evidence="1">3.1.4.52</ecNumber>
    </recommendedName>
</protein>
<dbReference type="EMBL" id="AP014545">
    <property type="protein sequence ID" value="BBB27062.1"/>
    <property type="molecule type" value="Genomic_DNA"/>
</dbReference>
<dbReference type="SMART" id="SM00052">
    <property type="entry name" value="EAL"/>
    <property type="match status" value="1"/>
</dbReference>
<dbReference type="PROSITE" id="PS50883">
    <property type="entry name" value="EAL"/>
    <property type="match status" value="1"/>
</dbReference>
<feature type="domain" description="EAL" evidence="5">
    <location>
        <begin position="570"/>
        <end position="824"/>
    </location>
</feature>
<evidence type="ECO:0000256" key="2">
    <source>
        <dbReference type="ARBA" id="ARBA00022636"/>
    </source>
</evidence>
<dbReference type="InterPro" id="IPR000160">
    <property type="entry name" value="GGDEF_dom"/>
</dbReference>
<dbReference type="PANTHER" id="PTHR33121">
    <property type="entry name" value="CYCLIC DI-GMP PHOSPHODIESTERASE PDEF"/>
    <property type="match status" value="1"/>
</dbReference>
<dbReference type="InterPro" id="IPR050706">
    <property type="entry name" value="Cyclic-di-GMP_PDE-like"/>
</dbReference>
<dbReference type="Pfam" id="PF05226">
    <property type="entry name" value="CHASE2"/>
    <property type="match status" value="1"/>
</dbReference>
<keyword evidence="4" id="KW-1133">Transmembrane helix</keyword>